<protein>
    <submittedName>
        <fullName evidence="2">Uncharacterized protein</fullName>
    </submittedName>
</protein>
<feature type="chain" id="PRO_5040833086" evidence="1">
    <location>
        <begin position="20"/>
        <end position="136"/>
    </location>
</feature>
<dbReference type="Proteomes" id="UP001142648">
    <property type="component" value="Unassembled WGS sequence"/>
</dbReference>
<feature type="signal peptide" evidence="1">
    <location>
        <begin position="1"/>
        <end position="19"/>
    </location>
</feature>
<evidence type="ECO:0000256" key="1">
    <source>
        <dbReference type="SAM" id="SignalP"/>
    </source>
</evidence>
<comment type="caution">
    <text evidence="2">The sequence shown here is derived from an EMBL/GenBank/DDBJ whole genome shotgun (WGS) entry which is preliminary data.</text>
</comment>
<name>A0A9X2VZB8_9SPHN</name>
<keyword evidence="3" id="KW-1185">Reference proteome</keyword>
<dbReference type="AlphaFoldDB" id="A0A9X2VZB8"/>
<evidence type="ECO:0000313" key="3">
    <source>
        <dbReference type="Proteomes" id="UP001142648"/>
    </source>
</evidence>
<sequence>MGWLAPALLIMAQAAPAGAPANVDRSRIDPGVAAQVPKIAEKLRDWRGGWGAVGDKLACKTVRSSGDEEIDAIGCYATLSCVKPAYPELKAIADGKGTEDEKKARMRAHLDGLQTCMTQYRGQGIAALARKRGGAK</sequence>
<dbReference type="EMBL" id="JAOAMV010000001">
    <property type="protein sequence ID" value="MCT2557917.1"/>
    <property type="molecule type" value="Genomic_DNA"/>
</dbReference>
<gene>
    <name evidence="2" type="ORF">N0B51_02860</name>
</gene>
<dbReference type="RefSeq" id="WP_259960668.1">
    <property type="nucleotide sequence ID" value="NZ_JAOAMV010000001.1"/>
</dbReference>
<accession>A0A9X2VZB8</accession>
<proteinExistence type="predicted"/>
<reference evidence="2" key="1">
    <citation type="submission" date="2022-09" db="EMBL/GenBank/DDBJ databases">
        <title>The genome sequence of Tsuneonella sp. YG55.</title>
        <authorList>
            <person name="Liu Y."/>
        </authorList>
    </citation>
    <scope>NUCLEOTIDE SEQUENCE</scope>
    <source>
        <strain evidence="2">YG55</strain>
    </source>
</reference>
<evidence type="ECO:0000313" key="2">
    <source>
        <dbReference type="EMBL" id="MCT2557917.1"/>
    </source>
</evidence>
<organism evidence="2 3">
    <name type="scientific">Tsuneonella litorea</name>
    <dbReference type="NCBI Taxonomy" id="2976475"/>
    <lineage>
        <taxon>Bacteria</taxon>
        <taxon>Pseudomonadati</taxon>
        <taxon>Pseudomonadota</taxon>
        <taxon>Alphaproteobacteria</taxon>
        <taxon>Sphingomonadales</taxon>
        <taxon>Erythrobacteraceae</taxon>
        <taxon>Tsuneonella</taxon>
    </lineage>
</organism>
<keyword evidence="1" id="KW-0732">Signal</keyword>